<feature type="compositionally biased region" description="Basic residues" evidence="1">
    <location>
        <begin position="124"/>
        <end position="147"/>
    </location>
</feature>
<dbReference type="EC" id="4.1.2.17" evidence="2"/>
<organism evidence="2">
    <name type="scientific">uncultured Thermomicrobiales bacterium</name>
    <dbReference type="NCBI Taxonomy" id="1645740"/>
    <lineage>
        <taxon>Bacteria</taxon>
        <taxon>Pseudomonadati</taxon>
        <taxon>Thermomicrobiota</taxon>
        <taxon>Thermomicrobia</taxon>
        <taxon>Thermomicrobiales</taxon>
        <taxon>environmental samples</taxon>
    </lineage>
</organism>
<feature type="non-terminal residue" evidence="2">
    <location>
        <position position="1"/>
    </location>
</feature>
<feature type="compositionally biased region" description="Basic and acidic residues" evidence="1">
    <location>
        <begin position="17"/>
        <end position="26"/>
    </location>
</feature>
<proteinExistence type="predicted"/>
<evidence type="ECO:0000313" key="2">
    <source>
        <dbReference type="EMBL" id="CAA9550762.1"/>
    </source>
</evidence>
<name>A0A6J4UJP2_9BACT</name>
<gene>
    <name evidence="2" type="ORF">AVDCRST_MAG59-1739</name>
</gene>
<dbReference type="EMBL" id="CADCWF010000109">
    <property type="protein sequence ID" value="CAA9550762.1"/>
    <property type="molecule type" value="Genomic_DNA"/>
</dbReference>
<accession>A0A6J4UJP2</accession>
<sequence length="230" mass="24686">GRDGGRGPGSRVSRGTEQIRPEDRRPGARGRAGRQYQRPGRGRNLHLPQRLPAGRDRRGCMGRGRPRNGPAGPRPPAVLRDRDAPGDLPAAAGRAGSGPHPSADGDRGHRRRTRRDPVHVPGPGRHRRRGCLPRLHRALFPRTRGRGRGSLPATGRRRVAAPQPWARDDRRQPAGGLLPDRGRRGRGPGFLDRLDHRPTPLPLRGGGSAGRGPGGGKVPAVAAPRGRSVV</sequence>
<feature type="non-terminal residue" evidence="2">
    <location>
        <position position="230"/>
    </location>
</feature>
<dbReference type="AlphaFoldDB" id="A0A6J4UJP2"/>
<evidence type="ECO:0000256" key="1">
    <source>
        <dbReference type="SAM" id="MobiDB-lite"/>
    </source>
</evidence>
<dbReference type="GO" id="GO:0008738">
    <property type="term" value="F:L-fuculose-phosphate aldolase activity"/>
    <property type="evidence" value="ECO:0007669"/>
    <property type="project" value="UniProtKB-EC"/>
</dbReference>
<reference evidence="2" key="1">
    <citation type="submission" date="2020-02" db="EMBL/GenBank/DDBJ databases">
        <authorList>
            <person name="Meier V. D."/>
        </authorList>
    </citation>
    <scope>NUCLEOTIDE SEQUENCE</scope>
    <source>
        <strain evidence="2">AVDCRST_MAG59</strain>
    </source>
</reference>
<protein>
    <submittedName>
        <fullName evidence="2">L-fuculose phosphate aldolase</fullName>
        <ecNumber evidence="2">4.1.2.17</ecNumber>
    </submittedName>
</protein>
<keyword evidence="2" id="KW-0456">Lyase</keyword>
<feature type="compositionally biased region" description="Low complexity" evidence="1">
    <location>
        <begin position="218"/>
        <end position="230"/>
    </location>
</feature>
<feature type="region of interest" description="Disordered" evidence="1">
    <location>
        <begin position="1"/>
        <end position="230"/>
    </location>
</feature>
<feature type="compositionally biased region" description="Gly residues" evidence="1">
    <location>
        <begin position="204"/>
        <end position="217"/>
    </location>
</feature>